<dbReference type="Pfam" id="PF00593">
    <property type="entry name" value="TonB_dep_Rec_b-barrel"/>
    <property type="match status" value="1"/>
</dbReference>
<reference evidence="10 11" key="1">
    <citation type="submission" date="2020-08" db="EMBL/GenBank/DDBJ databases">
        <title>Genomic Encyclopedia of Type Strains, Phase IV (KMG-IV): sequencing the most valuable type-strain genomes for metagenomic binning, comparative biology and taxonomic classification.</title>
        <authorList>
            <person name="Goeker M."/>
        </authorList>
    </citation>
    <scope>NUCLEOTIDE SEQUENCE [LARGE SCALE GENOMIC DNA]</scope>
    <source>
        <strain evidence="10 11">DSM 101806</strain>
    </source>
</reference>
<dbReference type="InterPro" id="IPR010917">
    <property type="entry name" value="TonB_rcpt_CS"/>
</dbReference>
<evidence type="ECO:0000313" key="10">
    <source>
        <dbReference type="EMBL" id="MBB4096991.1"/>
    </source>
</evidence>
<keyword evidence="4 6" id="KW-0472">Membrane</keyword>
<proteinExistence type="inferred from homology"/>
<dbReference type="InterPro" id="IPR012910">
    <property type="entry name" value="Plug_dom"/>
</dbReference>
<feature type="domain" description="TonB-dependent receptor plug" evidence="9">
    <location>
        <begin position="83"/>
        <end position="196"/>
    </location>
</feature>
<dbReference type="Pfam" id="PF07715">
    <property type="entry name" value="Plug"/>
    <property type="match status" value="1"/>
</dbReference>
<keyword evidence="10" id="KW-0675">Receptor</keyword>
<dbReference type="Gene3D" id="2.170.130.10">
    <property type="entry name" value="TonB-dependent receptor, plug domain"/>
    <property type="match status" value="1"/>
</dbReference>
<evidence type="ECO:0000256" key="7">
    <source>
        <dbReference type="SAM" id="SignalP"/>
    </source>
</evidence>
<name>A0A7W6JR67_9SPHN</name>
<dbReference type="Proteomes" id="UP000557392">
    <property type="component" value="Unassembled WGS sequence"/>
</dbReference>
<accession>A0A7W6JR67</accession>
<evidence type="ECO:0000256" key="4">
    <source>
        <dbReference type="ARBA" id="ARBA00023136"/>
    </source>
</evidence>
<evidence type="ECO:0000259" key="8">
    <source>
        <dbReference type="Pfam" id="PF00593"/>
    </source>
</evidence>
<dbReference type="GO" id="GO:0009279">
    <property type="term" value="C:cell outer membrane"/>
    <property type="evidence" value="ECO:0007669"/>
    <property type="project" value="UniProtKB-SubCell"/>
</dbReference>
<dbReference type="RefSeq" id="WP_183994305.1">
    <property type="nucleotide sequence ID" value="NZ_JACIEH010000001.1"/>
</dbReference>
<feature type="signal peptide" evidence="7">
    <location>
        <begin position="1"/>
        <end position="36"/>
    </location>
</feature>
<dbReference type="InterPro" id="IPR036942">
    <property type="entry name" value="Beta-barrel_TonB_sf"/>
</dbReference>
<evidence type="ECO:0000313" key="11">
    <source>
        <dbReference type="Proteomes" id="UP000557392"/>
    </source>
</evidence>
<evidence type="ECO:0000256" key="3">
    <source>
        <dbReference type="ARBA" id="ARBA00023077"/>
    </source>
</evidence>
<keyword evidence="5" id="KW-0998">Cell outer membrane</keyword>
<feature type="domain" description="TonB-dependent receptor-like beta-barrel" evidence="8">
    <location>
        <begin position="570"/>
        <end position="1073"/>
    </location>
</feature>
<organism evidence="10 11">
    <name type="scientific">Sphingomonas kyeonggiensis</name>
    <dbReference type="NCBI Taxonomy" id="1268553"/>
    <lineage>
        <taxon>Bacteria</taxon>
        <taxon>Pseudomonadati</taxon>
        <taxon>Pseudomonadota</taxon>
        <taxon>Alphaproteobacteria</taxon>
        <taxon>Sphingomonadales</taxon>
        <taxon>Sphingomonadaceae</taxon>
        <taxon>Sphingomonas</taxon>
    </lineage>
</organism>
<keyword evidence="2 7" id="KW-0732">Signal</keyword>
<evidence type="ECO:0000256" key="1">
    <source>
        <dbReference type="ARBA" id="ARBA00004442"/>
    </source>
</evidence>
<dbReference type="InterPro" id="IPR000531">
    <property type="entry name" value="Beta-barrel_TonB"/>
</dbReference>
<feature type="chain" id="PRO_5031163032" evidence="7">
    <location>
        <begin position="37"/>
        <end position="1108"/>
    </location>
</feature>
<dbReference type="PANTHER" id="PTHR40980:SF3">
    <property type="entry name" value="TONB-DEPENDENT RECEPTOR-LIKE BETA-BARREL DOMAIN-CONTAINING PROTEIN"/>
    <property type="match status" value="1"/>
</dbReference>
<dbReference type="Gene3D" id="2.40.170.20">
    <property type="entry name" value="TonB-dependent receptor, beta-barrel domain"/>
    <property type="match status" value="1"/>
</dbReference>
<dbReference type="SUPFAM" id="SSF56935">
    <property type="entry name" value="Porins"/>
    <property type="match status" value="1"/>
</dbReference>
<dbReference type="PANTHER" id="PTHR40980">
    <property type="entry name" value="PLUG DOMAIN-CONTAINING PROTEIN"/>
    <property type="match status" value="1"/>
</dbReference>
<evidence type="ECO:0000256" key="6">
    <source>
        <dbReference type="RuleBase" id="RU003357"/>
    </source>
</evidence>
<dbReference type="PROSITE" id="PS01156">
    <property type="entry name" value="TONB_DEPENDENT_REC_2"/>
    <property type="match status" value="1"/>
</dbReference>
<sequence length="1108" mass="119092">MISTADTLALRRAALRGTTALGALGLALLMATPAWAQTTEAAAAVTTAAQDDPQARPQDQTESGDAIVVTGFRASLANSVNIKRNSNQIVDAITAEDIADFPDANLAESIQRLPGVSIDRDNGEGRTITVRGLGGDFQAVRLNGADAQNVAGGNQSDAGANRSRGFDFNTFASELFGGIKVTKSTAAENDEGSLGAIIDLTTGRPLSYKKNRFAVGAEAEYRENGKKWNPRFTGLASVRVTDNFGILVSGAYQKQEQQIDAYRRNIGVFEYAYRNSQIAGITPNVFGFARPSNQGTGATFGSDPAAYATVTPTTIIPGLPSVGRQYLDYERIGATATAQWKPGPGTEITVDGVFSRYDQNSNNTGITPIGLNRNGTNARVVSTGTAGLRAIGTTNGNADRVALYANCVPSAIIDCNGDQAGNGVGQTPLAGYLNSLNPNNLNPFDYYNNPASPGYVATANQIGYYNELLGRPNTKIRQAHVNSAGQADYLVLDDVDWRSFADTQFGRTDFKQVTLNVHQEFAPGFYADATGGWSKSEFRAYGLLAEFNAIDRDGYTFDERAGGKMPVFNPGFNVADPNSWTLVKGLSTIRYFTNTVDNEFKVARVNFTYEALPEMSIRFGGTAKQFSYEGDQGRRNQSIEAINPTLAESKLNITDLGQTIGFGQGLNVTQGTPTSYYAPDIQKFINQFGINCNCVNKWGDYRAVVDGRQKSGVTENDVSGYFQVDYNVNLLGRPLRGNVGLRVANTRVSGSGNVGGADGVAGLPVTAKNEYWDWLPSMNANWEVADDLLVRFAASKVMSRPQLSSLTPGTTAFTTSLNANGTAPSLTVGNPYLNPFRATNLDLSVEKYFAHNGLVAVNLFKKTIDSFPQQVALEAPLGAVFEPEVYQQVLGFITNAALLNYTTAGGTWAIRQFKDAPGGDIKGIEVNLQTDFFFLPGFLKHFGVTANYTHIESSLSYLTGTVLNTSQTVSGTAVNSYAEGPFLNTSPDAFNATLYYEDSKFSARVSGSWRARYVNRFPLSTGTCSVGTTTVGGGPCNSPVFADFGYNEDQLNIDFALSYAVTDFAKLSLEGRNMTNSPQYRTMYAANPVSQTYASTGRIITAGLRMSF</sequence>
<dbReference type="AlphaFoldDB" id="A0A7W6JR67"/>
<comment type="caution">
    <text evidence="10">The sequence shown here is derived from an EMBL/GenBank/DDBJ whole genome shotgun (WGS) entry which is preliminary data.</text>
</comment>
<dbReference type="PROSITE" id="PS51318">
    <property type="entry name" value="TAT"/>
    <property type="match status" value="1"/>
</dbReference>
<keyword evidence="11" id="KW-1185">Reference proteome</keyword>
<dbReference type="EMBL" id="JACIEH010000001">
    <property type="protein sequence ID" value="MBB4096991.1"/>
    <property type="molecule type" value="Genomic_DNA"/>
</dbReference>
<evidence type="ECO:0000256" key="5">
    <source>
        <dbReference type="ARBA" id="ARBA00023237"/>
    </source>
</evidence>
<dbReference type="InterPro" id="IPR037066">
    <property type="entry name" value="Plug_dom_sf"/>
</dbReference>
<comment type="similarity">
    <text evidence="6">Belongs to the TonB-dependent receptor family.</text>
</comment>
<keyword evidence="3 6" id="KW-0798">TonB box</keyword>
<protein>
    <submittedName>
        <fullName evidence="10">TonB-dependent receptor</fullName>
    </submittedName>
</protein>
<comment type="subcellular location">
    <subcellularLocation>
        <location evidence="1 6">Cell outer membrane</location>
    </subcellularLocation>
</comment>
<evidence type="ECO:0000259" key="9">
    <source>
        <dbReference type="Pfam" id="PF07715"/>
    </source>
</evidence>
<evidence type="ECO:0000256" key="2">
    <source>
        <dbReference type="ARBA" id="ARBA00022729"/>
    </source>
</evidence>
<gene>
    <name evidence="10" type="ORF">GGR46_000524</name>
</gene>
<dbReference type="InterPro" id="IPR006311">
    <property type="entry name" value="TAT_signal"/>
</dbReference>